<evidence type="ECO:0000313" key="3">
    <source>
        <dbReference type="EMBL" id="KYK61470.1"/>
    </source>
</evidence>
<evidence type="ECO:0000256" key="2">
    <source>
        <dbReference type="RuleBase" id="RU000363"/>
    </source>
</evidence>
<organism evidence="3 4">
    <name type="scientific">Drechmeria coniospora</name>
    <name type="common">Nematophagous fungus</name>
    <name type="synonym">Meria coniospora</name>
    <dbReference type="NCBI Taxonomy" id="98403"/>
    <lineage>
        <taxon>Eukaryota</taxon>
        <taxon>Fungi</taxon>
        <taxon>Dikarya</taxon>
        <taxon>Ascomycota</taxon>
        <taxon>Pezizomycotina</taxon>
        <taxon>Sordariomycetes</taxon>
        <taxon>Hypocreomycetidae</taxon>
        <taxon>Hypocreales</taxon>
        <taxon>Ophiocordycipitaceae</taxon>
        <taxon>Drechmeria</taxon>
    </lineage>
</organism>
<dbReference type="EMBL" id="LAYC01000001">
    <property type="protein sequence ID" value="KYK61470.1"/>
    <property type="molecule type" value="Genomic_DNA"/>
</dbReference>
<dbReference type="GO" id="GO:0016491">
    <property type="term" value="F:oxidoreductase activity"/>
    <property type="evidence" value="ECO:0007669"/>
    <property type="project" value="TreeGrafter"/>
</dbReference>
<sequence>MAGKKIILITGANSGIGYDATYTIADASPDNHVVMACRSLDKGTKALEELQARKPAGSISLIQLDVTDDNSIKAAAEKLTADFGVLDVLINNAGIYLSNPKDRRSEIFDTINTNTAGPLILTESLVPLLRKSADARVVNVSSGLGSISLRLDDSTPYYAIPAEAYRMSKAALNMASACMYANYRPWGAKVWAYCPGYVVTNLTGEGDRERRKEEGAEDSQTSADGLLEIINGKRDGEVGLFLQRRGERFDW</sequence>
<dbReference type="InParanoid" id="A0A151GWL9"/>
<dbReference type="InterPro" id="IPR036291">
    <property type="entry name" value="NAD(P)-bd_dom_sf"/>
</dbReference>
<accession>A0A151GWL9</accession>
<dbReference type="Gene3D" id="3.40.50.720">
    <property type="entry name" value="NAD(P)-binding Rossmann-like Domain"/>
    <property type="match status" value="1"/>
</dbReference>
<dbReference type="PANTHER" id="PTHR43544:SF32">
    <property type="entry name" value="CHAIN DEHYDROGENASE, PUTATIVE (AFU_ORTHOLOGUE AFUA_5G01530)-RELATED"/>
    <property type="match status" value="1"/>
</dbReference>
<comment type="similarity">
    <text evidence="1 2">Belongs to the short-chain dehydrogenases/reductases (SDR) family.</text>
</comment>
<evidence type="ECO:0000256" key="1">
    <source>
        <dbReference type="ARBA" id="ARBA00006484"/>
    </source>
</evidence>
<dbReference type="OrthoDB" id="1933717at2759"/>
<protein>
    <recommendedName>
        <fullName evidence="5">Short chain dehydrogenase</fullName>
    </recommendedName>
</protein>
<dbReference type="GeneID" id="63715255"/>
<dbReference type="GO" id="GO:0019748">
    <property type="term" value="P:secondary metabolic process"/>
    <property type="evidence" value="ECO:0007669"/>
    <property type="project" value="TreeGrafter"/>
</dbReference>
<dbReference type="InterPro" id="IPR002347">
    <property type="entry name" value="SDR_fam"/>
</dbReference>
<gene>
    <name evidence="3" type="ORF">DCS_02612</name>
</gene>
<dbReference type="Proteomes" id="UP000076580">
    <property type="component" value="Chromosome 01"/>
</dbReference>
<keyword evidence="4" id="KW-1185">Reference proteome</keyword>
<evidence type="ECO:0008006" key="5">
    <source>
        <dbReference type="Google" id="ProtNLM"/>
    </source>
</evidence>
<dbReference type="RefSeq" id="XP_040660822.1">
    <property type="nucleotide sequence ID" value="XM_040799939.1"/>
</dbReference>
<dbReference type="InterPro" id="IPR051468">
    <property type="entry name" value="Fungal_SecMetab_SDRs"/>
</dbReference>
<dbReference type="AlphaFoldDB" id="A0A151GWL9"/>
<evidence type="ECO:0000313" key="4">
    <source>
        <dbReference type="Proteomes" id="UP000076580"/>
    </source>
</evidence>
<dbReference type="Pfam" id="PF00106">
    <property type="entry name" value="adh_short"/>
    <property type="match status" value="1"/>
</dbReference>
<proteinExistence type="inferred from homology"/>
<reference evidence="3 4" key="1">
    <citation type="journal article" date="2016" name="Sci. Rep.">
        <title>Insights into Adaptations to a Near-Obligate Nematode Endoparasitic Lifestyle from the Finished Genome of Drechmeria coniospora.</title>
        <authorList>
            <person name="Zhang L."/>
            <person name="Zhou Z."/>
            <person name="Guo Q."/>
            <person name="Fokkens L."/>
            <person name="Miskei M."/>
            <person name="Pocsi I."/>
            <person name="Zhang W."/>
            <person name="Chen M."/>
            <person name="Wang L."/>
            <person name="Sun Y."/>
            <person name="Donzelli B.G."/>
            <person name="Gibson D.M."/>
            <person name="Nelson D.R."/>
            <person name="Luo J.G."/>
            <person name="Rep M."/>
            <person name="Liu H."/>
            <person name="Yang S."/>
            <person name="Wang J."/>
            <person name="Krasnoff S.B."/>
            <person name="Xu Y."/>
            <person name="Molnar I."/>
            <person name="Lin M."/>
        </authorList>
    </citation>
    <scope>NUCLEOTIDE SEQUENCE [LARGE SCALE GENOMIC DNA]</scope>
    <source>
        <strain evidence="3 4">ARSEF 6962</strain>
    </source>
</reference>
<dbReference type="PRINTS" id="PR00080">
    <property type="entry name" value="SDRFAMILY"/>
</dbReference>
<name>A0A151GWL9_DRECN</name>
<dbReference type="GO" id="GO:0005737">
    <property type="term" value="C:cytoplasm"/>
    <property type="evidence" value="ECO:0007669"/>
    <property type="project" value="TreeGrafter"/>
</dbReference>
<dbReference type="PANTHER" id="PTHR43544">
    <property type="entry name" value="SHORT-CHAIN DEHYDROGENASE/REDUCTASE"/>
    <property type="match status" value="1"/>
</dbReference>
<comment type="caution">
    <text evidence="3">The sequence shown here is derived from an EMBL/GenBank/DDBJ whole genome shotgun (WGS) entry which is preliminary data.</text>
</comment>
<dbReference type="SUPFAM" id="SSF51735">
    <property type="entry name" value="NAD(P)-binding Rossmann-fold domains"/>
    <property type="match status" value="1"/>
</dbReference>
<dbReference type="PRINTS" id="PR00081">
    <property type="entry name" value="GDHRDH"/>
</dbReference>